<feature type="transmembrane region" description="Helical" evidence="1">
    <location>
        <begin position="99"/>
        <end position="117"/>
    </location>
</feature>
<keyword evidence="1" id="KW-1133">Transmembrane helix</keyword>
<proteinExistence type="predicted"/>
<dbReference type="KEGG" id="fri:FraEuI1c_3364"/>
<evidence type="ECO:0000256" key="1">
    <source>
        <dbReference type="SAM" id="Phobius"/>
    </source>
</evidence>
<dbReference type="AlphaFoldDB" id="E3IWP3"/>
<feature type="transmembrane region" description="Helical" evidence="1">
    <location>
        <begin position="67"/>
        <end position="87"/>
    </location>
</feature>
<feature type="transmembrane region" description="Helical" evidence="1">
    <location>
        <begin position="30"/>
        <end position="55"/>
    </location>
</feature>
<dbReference type="Proteomes" id="UP000002484">
    <property type="component" value="Chromosome"/>
</dbReference>
<keyword evidence="1" id="KW-0812">Transmembrane</keyword>
<accession>E3IWP3</accession>
<protein>
    <submittedName>
        <fullName evidence="2">Uncharacterized protein</fullName>
    </submittedName>
</protein>
<name>E3IWP3_PSEI1</name>
<keyword evidence="1" id="KW-0472">Membrane</keyword>
<dbReference type="EMBL" id="CP002299">
    <property type="protein sequence ID" value="ADP81373.1"/>
    <property type="molecule type" value="Genomic_DNA"/>
</dbReference>
<evidence type="ECO:0000313" key="2">
    <source>
        <dbReference type="EMBL" id="ADP81373.1"/>
    </source>
</evidence>
<dbReference type="HOGENOM" id="CLU_674240_0_0_11"/>
<dbReference type="InParanoid" id="E3IWP3"/>
<sequence>MAPFLIVPVLLVTSFYLAWFGVENVTDSLAYLGCFTGLLMVITATVCILGALGTLDHWYSHRFEISGLLALFGSVTALVANAMLLVATVREGIESVPYFVTWGLLAVASGWSCYVVYHTSVVIPSPKKVAVAASATAVIAMANFGYTQLYQPYHEEPRPILDAKFGSPTLSADRKTFSVPITLSVEVRGNVGVYLVGDQFVVYGRRVTTRSSGHSAPDWRHDSTDGQAELSRWTEMRTEPIEIGRWDLFGSWEDPGVPRSTTRLVQLPVDTPYDQLGVRAEFVSVRRDRVRLEPAFGSSAQYSWQDFRNQRCGSGPGDCVRYRGRVAESNSVARHTRDPRYLTLWWNFGPTLGTVGLESTIARRGDVDRSMSSEESSRLWSRYGLEKVTASATFRSLLDIKH</sequence>
<evidence type="ECO:0000313" key="3">
    <source>
        <dbReference type="Proteomes" id="UP000002484"/>
    </source>
</evidence>
<organism evidence="2 3">
    <name type="scientific">Pseudofrankia inefficax (strain DSM 45817 / CECT 9037 / DDB 130130 / EuI1c)</name>
    <name type="common">Frankia inefficax</name>
    <dbReference type="NCBI Taxonomy" id="298654"/>
    <lineage>
        <taxon>Bacteria</taxon>
        <taxon>Bacillati</taxon>
        <taxon>Actinomycetota</taxon>
        <taxon>Actinomycetes</taxon>
        <taxon>Frankiales</taxon>
        <taxon>Frankiaceae</taxon>
        <taxon>Pseudofrankia</taxon>
    </lineage>
</organism>
<dbReference type="eggNOG" id="ENOG5031EG2">
    <property type="taxonomic scope" value="Bacteria"/>
</dbReference>
<reference evidence="2 3" key="1">
    <citation type="submission" date="2010-10" db="EMBL/GenBank/DDBJ databases">
        <title>Complete sequence of Frankia sp. EuI1c.</title>
        <authorList>
            <consortium name="US DOE Joint Genome Institute"/>
            <person name="Lucas S."/>
            <person name="Copeland A."/>
            <person name="Lapidus A."/>
            <person name="Cheng J.-F."/>
            <person name="Bruce D."/>
            <person name="Goodwin L."/>
            <person name="Pitluck S."/>
            <person name="Chertkov O."/>
            <person name="Detter J.C."/>
            <person name="Han C."/>
            <person name="Tapia R."/>
            <person name="Land M."/>
            <person name="Hauser L."/>
            <person name="Jeffries C."/>
            <person name="Kyrpides N."/>
            <person name="Ivanova N."/>
            <person name="Mikhailova N."/>
            <person name="Beauchemin N."/>
            <person name="Sen A."/>
            <person name="Sur S.A."/>
            <person name="Gtari M."/>
            <person name="Wall L."/>
            <person name="Tisa L."/>
            <person name="Woyke T."/>
        </authorList>
    </citation>
    <scope>NUCLEOTIDE SEQUENCE [LARGE SCALE GENOMIC DNA]</scope>
    <source>
        <strain evidence="3">DSM 45817 / CECT 9037 / EuI1c</strain>
    </source>
</reference>
<keyword evidence="3" id="KW-1185">Reference proteome</keyword>
<gene>
    <name evidence="2" type="ordered locus">FraEuI1c_3364</name>
</gene>